<keyword evidence="7" id="KW-1185">Reference proteome</keyword>
<evidence type="ECO:0000313" key="6">
    <source>
        <dbReference type="EMBL" id="KAG2445060.1"/>
    </source>
</evidence>
<feature type="region of interest" description="Disordered" evidence="4">
    <location>
        <begin position="79"/>
        <end position="98"/>
    </location>
</feature>
<keyword evidence="3" id="KW-0862">Zinc</keyword>
<reference evidence="6" key="1">
    <citation type="journal article" date="2020" name="bioRxiv">
        <title>Comparative genomics of Chlamydomonas.</title>
        <authorList>
            <person name="Craig R.J."/>
            <person name="Hasan A.R."/>
            <person name="Ness R.W."/>
            <person name="Keightley P.D."/>
        </authorList>
    </citation>
    <scope>NUCLEOTIDE SEQUENCE</scope>
    <source>
        <strain evidence="6">CCAP 11/173</strain>
    </source>
</reference>
<dbReference type="Proteomes" id="UP000613740">
    <property type="component" value="Unassembled WGS sequence"/>
</dbReference>
<proteinExistence type="predicted"/>
<accession>A0A835WCU1</accession>
<sequence length="149" mass="16014">MASLKRLTAPAAARGGQLCGRATATGSATRVSAVAVLASSGGGGSSSKKTAWAGLTPYQGSKRRFGKFRCPACGRRWQSGHSWANKGQAPLEKVEDPRIDMEKPHPQELCEMCQQLGYPCIQKQRVWAPDVMKAGSDDEDESDDDDDDE</sequence>
<keyword evidence="2" id="KW-0863">Zinc-finger</keyword>
<keyword evidence="1" id="KW-0479">Metal-binding</keyword>
<dbReference type="GO" id="GO:0008270">
    <property type="term" value="F:zinc ion binding"/>
    <property type="evidence" value="ECO:0007669"/>
    <property type="project" value="UniProtKB-KW"/>
</dbReference>
<evidence type="ECO:0000256" key="3">
    <source>
        <dbReference type="ARBA" id="ARBA00022833"/>
    </source>
</evidence>
<name>A0A835WCU1_9CHLO</name>
<dbReference type="Pfam" id="PF17180">
    <property type="entry name" value="Zn_ribbon_3CxxC_2"/>
    <property type="match status" value="1"/>
</dbReference>
<organism evidence="6 7">
    <name type="scientific">Chlamydomonas schloesseri</name>
    <dbReference type="NCBI Taxonomy" id="2026947"/>
    <lineage>
        <taxon>Eukaryota</taxon>
        <taxon>Viridiplantae</taxon>
        <taxon>Chlorophyta</taxon>
        <taxon>core chlorophytes</taxon>
        <taxon>Chlorophyceae</taxon>
        <taxon>CS clade</taxon>
        <taxon>Chlamydomonadales</taxon>
        <taxon>Chlamydomonadaceae</taxon>
        <taxon>Chlamydomonas</taxon>
    </lineage>
</organism>
<dbReference type="EMBL" id="JAEHOD010000028">
    <property type="protein sequence ID" value="KAG2445060.1"/>
    <property type="molecule type" value="Genomic_DNA"/>
</dbReference>
<dbReference type="InterPro" id="IPR033446">
    <property type="entry name" value="ZCCHC24_Znf-3CxxC"/>
</dbReference>
<gene>
    <name evidence="6" type="ORF">HYH02_008928</name>
</gene>
<feature type="domain" description="3CxxC-type" evidence="5">
    <location>
        <begin position="63"/>
        <end position="116"/>
    </location>
</feature>
<evidence type="ECO:0000256" key="1">
    <source>
        <dbReference type="ARBA" id="ARBA00022723"/>
    </source>
</evidence>
<evidence type="ECO:0000256" key="4">
    <source>
        <dbReference type="SAM" id="MobiDB-lite"/>
    </source>
</evidence>
<evidence type="ECO:0000259" key="5">
    <source>
        <dbReference type="SMART" id="SM01328"/>
    </source>
</evidence>
<dbReference type="SMART" id="SM01328">
    <property type="entry name" value="zf-3CxxC"/>
    <property type="match status" value="1"/>
</dbReference>
<dbReference type="InterPro" id="IPR027377">
    <property type="entry name" value="ZAR1/RTP1-5-like_Znf-3CxxC"/>
</dbReference>
<evidence type="ECO:0000256" key="2">
    <source>
        <dbReference type="ARBA" id="ARBA00022771"/>
    </source>
</evidence>
<dbReference type="AlphaFoldDB" id="A0A835WCU1"/>
<dbReference type="OrthoDB" id="539874at2759"/>
<evidence type="ECO:0000313" key="7">
    <source>
        <dbReference type="Proteomes" id="UP000613740"/>
    </source>
</evidence>
<comment type="caution">
    <text evidence="6">The sequence shown here is derived from an EMBL/GenBank/DDBJ whole genome shotgun (WGS) entry which is preliminary data.</text>
</comment>
<protein>
    <recommendedName>
        <fullName evidence="5">3CxxC-type domain-containing protein</fullName>
    </recommendedName>
</protein>